<gene>
    <name evidence="2" type="ORF">EVAR_72703_1</name>
</gene>
<sequence length="55" mass="6181">MLLYRTATTTNNKNINGDITTKHTQSLRQESNLRPRDCWAGALSTQSSKRSPVFA</sequence>
<feature type="non-terminal residue" evidence="2">
    <location>
        <position position="55"/>
    </location>
</feature>
<protein>
    <submittedName>
        <fullName evidence="2">Uncharacterized protein</fullName>
    </submittedName>
</protein>
<evidence type="ECO:0000313" key="2">
    <source>
        <dbReference type="EMBL" id="GBP13346.1"/>
    </source>
</evidence>
<dbReference type="EMBL" id="BGZK01005277">
    <property type="protein sequence ID" value="GBP13346.1"/>
    <property type="molecule type" value="Genomic_DNA"/>
</dbReference>
<dbReference type="AlphaFoldDB" id="A0A4C1TGK8"/>
<dbReference type="Proteomes" id="UP000299102">
    <property type="component" value="Unassembled WGS sequence"/>
</dbReference>
<accession>A0A4C1TGK8</accession>
<comment type="caution">
    <text evidence="2">The sequence shown here is derived from an EMBL/GenBank/DDBJ whole genome shotgun (WGS) entry which is preliminary data.</text>
</comment>
<organism evidence="2 3">
    <name type="scientific">Eumeta variegata</name>
    <name type="common">Bagworm moth</name>
    <name type="synonym">Eumeta japonica</name>
    <dbReference type="NCBI Taxonomy" id="151549"/>
    <lineage>
        <taxon>Eukaryota</taxon>
        <taxon>Metazoa</taxon>
        <taxon>Ecdysozoa</taxon>
        <taxon>Arthropoda</taxon>
        <taxon>Hexapoda</taxon>
        <taxon>Insecta</taxon>
        <taxon>Pterygota</taxon>
        <taxon>Neoptera</taxon>
        <taxon>Endopterygota</taxon>
        <taxon>Lepidoptera</taxon>
        <taxon>Glossata</taxon>
        <taxon>Ditrysia</taxon>
        <taxon>Tineoidea</taxon>
        <taxon>Psychidae</taxon>
        <taxon>Oiketicinae</taxon>
        <taxon>Eumeta</taxon>
    </lineage>
</organism>
<name>A0A4C1TGK8_EUMVA</name>
<evidence type="ECO:0000256" key="1">
    <source>
        <dbReference type="SAM" id="MobiDB-lite"/>
    </source>
</evidence>
<feature type="compositionally biased region" description="Polar residues" evidence="1">
    <location>
        <begin position="1"/>
        <end position="30"/>
    </location>
</feature>
<proteinExistence type="predicted"/>
<keyword evidence="3" id="KW-1185">Reference proteome</keyword>
<reference evidence="2 3" key="1">
    <citation type="journal article" date="2019" name="Commun. Biol.">
        <title>The bagworm genome reveals a unique fibroin gene that provides high tensile strength.</title>
        <authorList>
            <person name="Kono N."/>
            <person name="Nakamura H."/>
            <person name="Ohtoshi R."/>
            <person name="Tomita M."/>
            <person name="Numata K."/>
            <person name="Arakawa K."/>
        </authorList>
    </citation>
    <scope>NUCLEOTIDE SEQUENCE [LARGE SCALE GENOMIC DNA]</scope>
</reference>
<feature type="region of interest" description="Disordered" evidence="1">
    <location>
        <begin position="1"/>
        <end position="31"/>
    </location>
</feature>
<evidence type="ECO:0000313" key="3">
    <source>
        <dbReference type="Proteomes" id="UP000299102"/>
    </source>
</evidence>